<dbReference type="AlphaFoldDB" id="A0A9P7Z2S3"/>
<name>A0A9P7Z2S3_9HELO</name>
<proteinExistence type="predicted"/>
<keyword evidence="2" id="KW-1185">Reference proteome</keyword>
<dbReference type="OrthoDB" id="5084510at2759"/>
<reference evidence="1" key="1">
    <citation type="journal article" date="2021" name="IMA Fungus">
        <title>Genomic characterization of three marine fungi, including Emericellopsis atlantica sp. nov. with signatures of a generalist lifestyle and marine biomass degradation.</title>
        <authorList>
            <person name="Hagestad O.C."/>
            <person name="Hou L."/>
            <person name="Andersen J.H."/>
            <person name="Hansen E.H."/>
            <person name="Altermark B."/>
            <person name="Li C."/>
            <person name="Kuhnert E."/>
            <person name="Cox R.J."/>
            <person name="Crous P.W."/>
            <person name="Spatafora J.W."/>
            <person name="Lail K."/>
            <person name="Amirebrahimi M."/>
            <person name="Lipzen A."/>
            <person name="Pangilinan J."/>
            <person name="Andreopoulos W."/>
            <person name="Hayes R.D."/>
            <person name="Ng V."/>
            <person name="Grigoriev I.V."/>
            <person name="Jackson S.A."/>
            <person name="Sutton T.D.S."/>
            <person name="Dobson A.D.W."/>
            <person name="Rama T."/>
        </authorList>
    </citation>
    <scope>NUCLEOTIDE SEQUENCE</scope>
    <source>
        <strain evidence="1">TRa3180A</strain>
    </source>
</reference>
<dbReference type="Proteomes" id="UP000887226">
    <property type="component" value="Unassembled WGS sequence"/>
</dbReference>
<organism evidence="1 2">
    <name type="scientific">Calycina marina</name>
    <dbReference type="NCBI Taxonomy" id="1763456"/>
    <lineage>
        <taxon>Eukaryota</taxon>
        <taxon>Fungi</taxon>
        <taxon>Dikarya</taxon>
        <taxon>Ascomycota</taxon>
        <taxon>Pezizomycotina</taxon>
        <taxon>Leotiomycetes</taxon>
        <taxon>Helotiales</taxon>
        <taxon>Pezizellaceae</taxon>
        <taxon>Calycina</taxon>
    </lineage>
</organism>
<protein>
    <recommendedName>
        <fullName evidence="3">Ubiquitin-like protease family profile domain-containing protein</fullName>
    </recommendedName>
</protein>
<dbReference type="Gene3D" id="3.40.395.10">
    <property type="entry name" value="Adenoviral Proteinase, Chain A"/>
    <property type="match status" value="1"/>
</dbReference>
<dbReference type="EMBL" id="MU253918">
    <property type="protein sequence ID" value="KAG9244267.1"/>
    <property type="molecule type" value="Genomic_DNA"/>
</dbReference>
<evidence type="ECO:0000313" key="1">
    <source>
        <dbReference type="EMBL" id="KAG9244267.1"/>
    </source>
</evidence>
<accession>A0A9P7Z2S3</accession>
<evidence type="ECO:0008006" key="3">
    <source>
        <dbReference type="Google" id="ProtNLM"/>
    </source>
</evidence>
<evidence type="ECO:0000313" key="2">
    <source>
        <dbReference type="Proteomes" id="UP000887226"/>
    </source>
</evidence>
<gene>
    <name evidence="1" type="ORF">BJ878DRAFT_79064</name>
</gene>
<comment type="caution">
    <text evidence="1">The sequence shown here is derived from an EMBL/GenBank/DDBJ whole genome shotgun (WGS) entry which is preliminary data.</text>
</comment>
<sequence>MMVNGAVELSCGILGRLRSKKWLFGWDITAILEMAYRPISVKLGHSIQLHSKDVEGKITPLQNPFRRWRSEIDTYKDENESGLDGPLLYFCPLHLNTNHFTLLEINEQTKMIYHYDLMASHATIYRKIKSTLTRRNIEVSGFDRLFEGGTNSS</sequence>